<dbReference type="AlphaFoldDB" id="A0A1G7TXT4"/>
<dbReference type="InterPro" id="IPR000600">
    <property type="entry name" value="ROK"/>
</dbReference>
<dbReference type="Gene3D" id="3.30.420.40">
    <property type="match status" value="2"/>
</dbReference>
<evidence type="ECO:0000313" key="2">
    <source>
        <dbReference type="EMBL" id="SDG40053.1"/>
    </source>
</evidence>
<reference evidence="2 3" key="1">
    <citation type="submission" date="2016-10" db="EMBL/GenBank/DDBJ databases">
        <authorList>
            <person name="de Groot N.N."/>
        </authorList>
    </citation>
    <scope>NUCLEOTIDE SEQUENCE [LARGE SCALE GENOMIC DNA]</scope>
    <source>
        <strain evidence="2 3">DSM 23142</strain>
    </source>
</reference>
<dbReference type="PANTHER" id="PTHR18964:SF149">
    <property type="entry name" value="BIFUNCTIONAL UDP-N-ACETYLGLUCOSAMINE 2-EPIMERASE_N-ACETYLMANNOSAMINE KINASE"/>
    <property type="match status" value="1"/>
</dbReference>
<dbReference type="EMBL" id="LT629692">
    <property type="protein sequence ID" value="SDG40053.1"/>
    <property type="molecule type" value="Genomic_DNA"/>
</dbReference>
<dbReference type="InterPro" id="IPR043129">
    <property type="entry name" value="ATPase_NBD"/>
</dbReference>
<dbReference type="Pfam" id="PF00480">
    <property type="entry name" value="ROK"/>
    <property type="match status" value="1"/>
</dbReference>
<dbReference type="PANTHER" id="PTHR18964">
    <property type="entry name" value="ROK (REPRESSOR, ORF, KINASE) FAMILY"/>
    <property type="match status" value="1"/>
</dbReference>
<protein>
    <submittedName>
        <fullName evidence="2">Glucokinase</fullName>
    </submittedName>
</protein>
<dbReference type="Proteomes" id="UP000199009">
    <property type="component" value="Chromosome I"/>
</dbReference>
<dbReference type="GO" id="GO:0016301">
    <property type="term" value="F:kinase activity"/>
    <property type="evidence" value="ECO:0007669"/>
    <property type="project" value="UniProtKB-KW"/>
</dbReference>
<dbReference type="STRING" id="370764.SAMN04489810_0193"/>
<dbReference type="InterPro" id="IPR049874">
    <property type="entry name" value="ROK_cs"/>
</dbReference>
<name>A0A1G7TXT4_9MICO</name>
<sequence length="304" mass="31113">MLEAVLAVDVGGTRIKAHWQDPEGRLLSEWVIPTPARDDPSDTIDAIVDLAIDGARQTPAGIRPVAIGLAVPGLVDERTGLAIHSENLGWRDVDLAARFRDRTQLPVAISQDVRAGARAESYSGSARGASSTLFVPIGTGVGAAIVLDGVVRAGPNNRAGEIGHIPAGGSTQPCMCGRSGCLESIASASAIRSRYNARIRDADAPVDGAAEVIARAGAGDRVAAEVWGDAIDALAASLSAADQILDLDLIVIGGGLSLAGETLLGPLRLHLAQRGSASTAVVGAFHRDLAGAVGAGLRAWELAR</sequence>
<evidence type="ECO:0000256" key="1">
    <source>
        <dbReference type="ARBA" id="ARBA00006479"/>
    </source>
</evidence>
<evidence type="ECO:0000313" key="3">
    <source>
        <dbReference type="Proteomes" id="UP000199009"/>
    </source>
</evidence>
<organism evidence="2 3">
    <name type="scientific">Microbacterium pygmaeum</name>
    <dbReference type="NCBI Taxonomy" id="370764"/>
    <lineage>
        <taxon>Bacteria</taxon>
        <taxon>Bacillati</taxon>
        <taxon>Actinomycetota</taxon>
        <taxon>Actinomycetes</taxon>
        <taxon>Micrococcales</taxon>
        <taxon>Microbacteriaceae</taxon>
        <taxon>Microbacterium</taxon>
    </lineage>
</organism>
<proteinExistence type="inferred from homology"/>
<dbReference type="OrthoDB" id="9810372at2"/>
<keyword evidence="2" id="KW-0418">Kinase</keyword>
<accession>A0A1G7TXT4</accession>
<comment type="similarity">
    <text evidence="1">Belongs to the ROK (NagC/XylR) family.</text>
</comment>
<gene>
    <name evidence="2" type="ORF">SAMN04489810_0193</name>
</gene>
<keyword evidence="3" id="KW-1185">Reference proteome</keyword>
<dbReference type="SUPFAM" id="SSF53067">
    <property type="entry name" value="Actin-like ATPase domain"/>
    <property type="match status" value="1"/>
</dbReference>
<dbReference type="PROSITE" id="PS01125">
    <property type="entry name" value="ROK"/>
    <property type="match status" value="1"/>
</dbReference>
<keyword evidence="2" id="KW-0808">Transferase</keyword>
<dbReference type="RefSeq" id="WP_091485073.1">
    <property type="nucleotide sequence ID" value="NZ_LT629692.1"/>
</dbReference>